<proteinExistence type="predicted"/>
<name>A0A069RNM7_PEPLI</name>
<organism evidence="2 3">
    <name type="scientific">Peptoclostridium litorale DSM 5388</name>
    <dbReference type="NCBI Taxonomy" id="1121324"/>
    <lineage>
        <taxon>Bacteria</taxon>
        <taxon>Bacillati</taxon>
        <taxon>Bacillota</taxon>
        <taxon>Clostridia</taxon>
        <taxon>Peptostreptococcales</taxon>
        <taxon>Peptoclostridiaceae</taxon>
        <taxon>Peptoclostridium</taxon>
    </lineage>
</organism>
<keyword evidence="1" id="KW-0472">Membrane</keyword>
<protein>
    <submittedName>
        <fullName evidence="2">Uncharacterized protein</fullName>
    </submittedName>
</protein>
<dbReference type="EMBL" id="JJMM01000010">
    <property type="protein sequence ID" value="KDR95792.1"/>
    <property type="molecule type" value="Genomic_DNA"/>
</dbReference>
<keyword evidence="1" id="KW-1133">Transmembrane helix</keyword>
<dbReference type="RefSeq" id="WP_038264358.1">
    <property type="nucleotide sequence ID" value="NZ_FSRH01000011.1"/>
</dbReference>
<dbReference type="AlphaFoldDB" id="A0A069RNM7"/>
<keyword evidence="3" id="KW-1185">Reference proteome</keyword>
<dbReference type="STRING" id="1121324.CLIT_10c05190"/>
<reference evidence="2 3" key="1">
    <citation type="submission" date="2014-03" db="EMBL/GenBank/DDBJ databases">
        <title>Genome sequence of Clostridium litorale W6, DSM 5388.</title>
        <authorList>
            <person name="Poehlein A."/>
            <person name="Jagirdar A."/>
            <person name="Khonsari B."/>
            <person name="Chibani C.M."/>
            <person name="Gutierrez Gutierrez D.A."/>
            <person name="Davydova E."/>
            <person name="Alghaithi H.S."/>
            <person name="Nair K.P."/>
            <person name="Dhamotharan K."/>
            <person name="Chandran L."/>
            <person name="G W."/>
            <person name="Daniel R."/>
        </authorList>
    </citation>
    <scope>NUCLEOTIDE SEQUENCE [LARGE SCALE GENOMIC DNA]</scope>
    <source>
        <strain evidence="2 3">W6</strain>
    </source>
</reference>
<dbReference type="Proteomes" id="UP000027946">
    <property type="component" value="Unassembled WGS sequence"/>
</dbReference>
<comment type="caution">
    <text evidence="2">The sequence shown here is derived from an EMBL/GenBank/DDBJ whole genome shotgun (WGS) entry which is preliminary data.</text>
</comment>
<feature type="transmembrane region" description="Helical" evidence="1">
    <location>
        <begin position="36"/>
        <end position="58"/>
    </location>
</feature>
<feature type="transmembrane region" description="Helical" evidence="1">
    <location>
        <begin position="7"/>
        <end position="24"/>
    </location>
</feature>
<evidence type="ECO:0000313" key="2">
    <source>
        <dbReference type="EMBL" id="KDR95792.1"/>
    </source>
</evidence>
<keyword evidence="1" id="KW-0812">Transmembrane</keyword>
<evidence type="ECO:0000313" key="3">
    <source>
        <dbReference type="Proteomes" id="UP000027946"/>
    </source>
</evidence>
<evidence type="ECO:0000256" key="1">
    <source>
        <dbReference type="SAM" id="Phobius"/>
    </source>
</evidence>
<gene>
    <name evidence="2" type="ORF">CLIT_10c05190</name>
</gene>
<accession>A0A069RNM7</accession>
<sequence>MKRLKFIIVYTTSLLMGNGFIYTIDLIGKFQGKTPWAIKNYIIFNIGVILIGIVAGALSENKRVNNFLDKLIS</sequence>